<name>A0ABY8QPQ4_9MICO</name>
<dbReference type="Pfam" id="PF13396">
    <property type="entry name" value="PLDc_N"/>
    <property type="match status" value="1"/>
</dbReference>
<dbReference type="InterPro" id="IPR027379">
    <property type="entry name" value="CLS_N"/>
</dbReference>
<feature type="compositionally biased region" description="Low complexity" evidence="6">
    <location>
        <begin position="66"/>
        <end position="75"/>
    </location>
</feature>
<evidence type="ECO:0000313" key="10">
    <source>
        <dbReference type="Proteomes" id="UP001209083"/>
    </source>
</evidence>
<evidence type="ECO:0000256" key="1">
    <source>
        <dbReference type="ARBA" id="ARBA00004651"/>
    </source>
</evidence>
<protein>
    <submittedName>
        <fullName evidence="9">PLD nuclease N-terminal domain-containing protein</fullName>
    </submittedName>
</protein>
<feature type="compositionally biased region" description="Basic and acidic residues" evidence="6">
    <location>
        <begin position="84"/>
        <end position="108"/>
    </location>
</feature>
<dbReference type="RefSeq" id="WP_349637739.1">
    <property type="nucleotide sequence ID" value="NZ_CP090958.1"/>
</dbReference>
<gene>
    <name evidence="9" type="ORF">LWF01_12680</name>
</gene>
<dbReference type="EMBL" id="CP090958">
    <property type="protein sequence ID" value="WGW10957.1"/>
    <property type="molecule type" value="Genomic_DNA"/>
</dbReference>
<organism evidence="9 10">
    <name type="scientific">Saxibacter everestensis</name>
    <dbReference type="NCBI Taxonomy" id="2909229"/>
    <lineage>
        <taxon>Bacteria</taxon>
        <taxon>Bacillati</taxon>
        <taxon>Actinomycetota</taxon>
        <taxon>Actinomycetes</taxon>
        <taxon>Micrococcales</taxon>
        <taxon>Brevibacteriaceae</taxon>
        <taxon>Saxibacter</taxon>
    </lineage>
</organism>
<keyword evidence="5 7" id="KW-0472">Membrane</keyword>
<sequence>MSPRVTLFIIVLVLALMIYALIDCGRRPAHEIRTLPKPAWLAVIFLLPAIGTALWFVMGRARVAGASSAPRRSPAPAAPDDDPEFLRQIELSRRQREREQQLKEREQDGNGQPKPPAPGPIAGTPAPHDKPIGGTGGDNAVEEPDSGNDSKKRKRRDPHDAPSGSSDDDDKK</sequence>
<accession>A0ABY8QPQ4</accession>
<proteinExistence type="predicted"/>
<evidence type="ECO:0000256" key="5">
    <source>
        <dbReference type="ARBA" id="ARBA00023136"/>
    </source>
</evidence>
<evidence type="ECO:0000256" key="7">
    <source>
        <dbReference type="SAM" id="Phobius"/>
    </source>
</evidence>
<comment type="subcellular location">
    <subcellularLocation>
        <location evidence="1">Cell membrane</location>
        <topology evidence="1">Multi-pass membrane protein</topology>
    </subcellularLocation>
</comment>
<evidence type="ECO:0000256" key="4">
    <source>
        <dbReference type="ARBA" id="ARBA00022989"/>
    </source>
</evidence>
<evidence type="ECO:0000259" key="8">
    <source>
        <dbReference type="Pfam" id="PF13396"/>
    </source>
</evidence>
<evidence type="ECO:0000256" key="6">
    <source>
        <dbReference type="SAM" id="MobiDB-lite"/>
    </source>
</evidence>
<reference evidence="9 10" key="1">
    <citation type="submission" date="2023-05" db="EMBL/GenBank/DDBJ databases">
        <title>Lithophilousrod everest ZFBP1038 complete genpme.</title>
        <authorList>
            <person name="Tian M."/>
        </authorList>
    </citation>
    <scope>NUCLEOTIDE SEQUENCE [LARGE SCALE GENOMIC DNA]</scope>
    <source>
        <strain evidence="9 10">ZFBP1038</strain>
    </source>
</reference>
<dbReference type="Proteomes" id="UP001209083">
    <property type="component" value="Chromosome"/>
</dbReference>
<evidence type="ECO:0000256" key="2">
    <source>
        <dbReference type="ARBA" id="ARBA00022475"/>
    </source>
</evidence>
<keyword evidence="3 7" id="KW-0812">Transmembrane</keyword>
<keyword evidence="2" id="KW-1003">Cell membrane</keyword>
<feature type="region of interest" description="Disordered" evidence="6">
    <location>
        <begin position="66"/>
        <end position="172"/>
    </location>
</feature>
<keyword evidence="10" id="KW-1185">Reference proteome</keyword>
<evidence type="ECO:0000256" key="3">
    <source>
        <dbReference type="ARBA" id="ARBA00022692"/>
    </source>
</evidence>
<keyword evidence="4 7" id="KW-1133">Transmembrane helix</keyword>
<feature type="domain" description="Cardiolipin synthase N-terminal" evidence="8">
    <location>
        <begin position="15"/>
        <end position="60"/>
    </location>
</feature>
<evidence type="ECO:0000313" key="9">
    <source>
        <dbReference type="EMBL" id="WGW10957.1"/>
    </source>
</evidence>
<feature type="transmembrane region" description="Helical" evidence="7">
    <location>
        <begin position="39"/>
        <end position="58"/>
    </location>
</feature>